<dbReference type="PROSITE" id="PS00108">
    <property type="entry name" value="PROTEIN_KINASE_ST"/>
    <property type="match status" value="1"/>
</dbReference>
<dbReference type="GO" id="GO:0005524">
    <property type="term" value="F:ATP binding"/>
    <property type="evidence" value="ECO:0007669"/>
    <property type="project" value="InterPro"/>
</dbReference>
<dbReference type="SUPFAM" id="SSF56112">
    <property type="entry name" value="Protein kinase-like (PK-like)"/>
    <property type="match status" value="1"/>
</dbReference>
<dbReference type="EMBL" id="LSYV01000018">
    <property type="protein sequence ID" value="KXZ50267.1"/>
    <property type="molecule type" value="Genomic_DNA"/>
</dbReference>
<dbReference type="InterPro" id="IPR051681">
    <property type="entry name" value="Ser/Thr_Kinases-Pseudokinases"/>
</dbReference>
<gene>
    <name evidence="2" type="ORF">GPECTOR_17g906</name>
</gene>
<dbReference type="InterPro" id="IPR000719">
    <property type="entry name" value="Prot_kinase_dom"/>
</dbReference>
<evidence type="ECO:0000313" key="3">
    <source>
        <dbReference type="Proteomes" id="UP000075714"/>
    </source>
</evidence>
<dbReference type="SMART" id="SM00220">
    <property type="entry name" value="S_TKc"/>
    <property type="match status" value="1"/>
</dbReference>
<dbReference type="PANTHER" id="PTHR44329">
    <property type="entry name" value="SERINE/THREONINE-PROTEIN KINASE TNNI3K-RELATED"/>
    <property type="match status" value="1"/>
</dbReference>
<dbReference type="GO" id="GO:0004674">
    <property type="term" value="F:protein serine/threonine kinase activity"/>
    <property type="evidence" value="ECO:0007669"/>
    <property type="project" value="TreeGrafter"/>
</dbReference>
<evidence type="ECO:0000259" key="1">
    <source>
        <dbReference type="PROSITE" id="PS50011"/>
    </source>
</evidence>
<proteinExistence type="predicted"/>
<protein>
    <recommendedName>
        <fullName evidence="1">Protein kinase domain-containing protein</fullName>
    </recommendedName>
</protein>
<dbReference type="InterPro" id="IPR011009">
    <property type="entry name" value="Kinase-like_dom_sf"/>
</dbReference>
<dbReference type="Gene3D" id="1.10.510.10">
    <property type="entry name" value="Transferase(Phosphotransferase) domain 1"/>
    <property type="match status" value="1"/>
</dbReference>
<dbReference type="InterPro" id="IPR008271">
    <property type="entry name" value="Ser/Thr_kinase_AS"/>
</dbReference>
<reference evidence="3" key="1">
    <citation type="journal article" date="2016" name="Nat. Commun.">
        <title>The Gonium pectorale genome demonstrates co-option of cell cycle regulation during the evolution of multicellularity.</title>
        <authorList>
            <person name="Hanschen E.R."/>
            <person name="Marriage T.N."/>
            <person name="Ferris P.J."/>
            <person name="Hamaji T."/>
            <person name="Toyoda A."/>
            <person name="Fujiyama A."/>
            <person name="Neme R."/>
            <person name="Noguchi H."/>
            <person name="Minakuchi Y."/>
            <person name="Suzuki M."/>
            <person name="Kawai-Toyooka H."/>
            <person name="Smith D.R."/>
            <person name="Sparks H."/>
            <person name="Anderson J."/>
            <person name="Bakaric R."/>
            <person name="Luria V."/>
            <person name="Karger A."/>
            <person name="Kirschner M.W."/>
            <person name="Durand P.M."/>
            <person name="Michod R.E."/>
            <person name="Nozaki H."/>
            <person name="Olson B.J."/>
        </authorList>
    </citation>
    <scope>NUCLEOTIDE SEQUENCE [LARGE SCALE GENOMIC DNA]</scope>
    <source>
        <strain evidence="3">NIES-2863</strain>
    </source>
</reference>
<dbReference type="Pfam" id="PF07714">
    <property type="entry name" value="PK_Tyr_Ser-Thr"/>
    <property type="match status" value="1"/>
</dbReference>
<keyword evidence="3" id="KW-1185">Reference proteome</keyword>
<dbReference type="AlphaFoldDB" id="A0A150GKF2"/>
<accession>A0A150GKF2</accession>
<comment type="caution">
    <text evidence="2">The sequence shown here is derived from an EMBL/GenBank/DDBJ whole genome shotgun (WGS) entry which is preliminary data.</text>
</comment>
<evidence type="ECO:0000313" key="2">
    <source>
        <dbReference type="EMBL" id="KXZ50267.1"/>
    </source>
</evidence>
<dbReference type="InterPro" id="IPR001245">
    <property type="entry name" value="Ser-Thr/Tyr_kinase_cat_dom"/>
</dbReference>
<dbReference type="OrthoDB" id="1711006at2759"/>
<organism evidence="2 3">
    <name type="scientific">Gonium pectorale</name>
    <name type="common">Green alga</name>
    <dbReference type="NCBI Taxonomy" id="33097"/>
    <lineage>
        <taxon>Eukaryota</taxon>
        <taxon>Viridiplantae</taxon>
        <taxon>Chlorophyta</taxon>
        <taxon>core chlorophytes</taxon>
        <taxon>Chlorophyceae</taxon>
        <taxon>CS clade</taxon>
        <taxon>Chlamydomonadales</taxon>
        <taxon>Volvocaceae</taxon>
        <taxon>Gonium</taxon>
    </lineage>
</organism>
<feature type="domain" description="Protein kinase" evidence="1">
    <location>
        <begin position="1"/>
        <end position="236"/>
    </location>
</feature>
<dbReference type="Proteomes" id="UP000075714">
    <property type="component" value="Unassembled WGS sequence"/>
</dbReference>
<dbReference type="PROSITE" id="PS50011">
    <property type="entry name" value="PROTEIN_KINASE_DOM"/>
    <property type="match status" value="1"/>
</dbReference>
<dbReference type="PIRSF" id="PIRSF000654">
    <property type="entry name" value="Integrin-linked_kinase"/>
    <property type="match status" value="1"/>
</dbReference>
<name>A0A150GKF2_GONPE</name>
<dbReference type="STRING" id="33097.A0A150GKF2"/>
<sequence>MPTGDGFGDPASATDGPDPELVLHHLLHILQARTGQMAVVIIQQLCDRGTLDAAIRKHCFREGPTWSARLARRALLRTAAELARGLQHLHCMGVVHGDLKPANVLLLSSKDDRRGFTVKVTDFGLSHVLPPLNSFVTTQTWGSPGYMAPEAFSGKVSRATDVWAFGVCLWEMLTGNRPYAGVKASDVVVWVQQGSLKLRWPEGADDMQLSQLGRRCLSFAPEGRPTFNEIVEELVLIERTIRAGLLAENARQAPDTATVAPQ</sequence>
<dbReference type="PANTHER" id="PTHR44329:SF214">
    <property type="entry name" value="PROTEIN KINASE DOMAIN-CONTAINING PROTEIN"/>
    <property type="match status" value="1"/>
</dbReference>